<reference evidence="1" key="1">
    <citation type="submission" date="2012-08" db="EMBL/GenBank/DDBJ databases">
        <title>Genome analysis of Colletotrichum orbiculare and Colletotrichum fructicola.</title>
        <authorList>
            <person name="Gan P.H.P."/>
            <person name="Ikeda K."/>
            <person name="Irieda H."/>
            <person name="Narusaka M."/>
            <person name="O'Connell R.J."/>
            <person name="Narusaka Y."/>
            <person name="Takano Y."/>
            <person name="Kubo Y."/>
            <person name="Shirasu K."/>
        </authorList>
    </citation>
    <scope>NUCLEOTIDE SEQUENCE</scope>
    <source>
        <strain evidence="1">Nara gc5</strain>
    </source>
</reference>
<dbReference type="AlphaFoldDB" id="L2FSN8"/>
<dbReference type="EMBL" id="KB020859">
    <property type="protein sequence ID" value="ELA29409.1"/>
    <property type="molecule type" value="Genomic_DNA"/>
</dbReference>
<dbReference type="Pfam" id="PF23397">
    <property type="entry name" value="DUF7104"/>
    <property type="match status" value="5"/>
</dbReference>
<dbReference type="InterPro" id="IPR055530">
    <property type="entry name" value="DUF7104"/>
</dbReference>
<accession>L2FSN8</accession>
<gene>
    <name evidence="1" type="ORF">CGGC5_10084</name>
</gene>
<organism evidence="1">
    <name type="scientific">Colletotrichum fructicola (strain Nara gc5)</name>
    <name type="common">Anthracnose fungus</name>
    <name type="synonym">Colletotrichum gloeosporioides (strain Nara gc5)</name>
    <dbReference type="NCBI Taxonomy" id="1213859"/>
    <lineage>
        <taxon>Eukaryota</taxon>
        <taxon>Fungi</taxon>
        <taxon>Dikarya</taxon>
        <taxon>Ascomycota</taxon>
        <taxon>Pezizomycotina</taxon>
        <taxon>Sordariomycetes</taxon>
        <taxon>Hypocreomycetidae</taxon>
        <taxon>Glomerellales</taxon>
        <taxon>Glomerellaceae</taxon>
        <taxon>Colletotrichum</taxon>
        <taxon>Colletotrichum gloeosporioides species complex</taxon>
    </lineage>
</organism>
<proteinExistence type="predicted"/>
<dbReference type="HOGENOM" id="CLU_874390_0_0_1"/>
<sequence>MVACEAVGESKHPDAVAAAKFLDVVRRDLFEHRQEAFERVRGLIGRKRGHVDVTEDLLIQLASAPGWEPMAFVLDTQSKPKTITDNVVAAAVENKSRYSRSIVKVLLDGREDQITITEKCLIAAMSPRPYDGLDHRDTIELLLNNKAIRVSPTEKFLIERVGADDLEILETYWLMTRLLDKRKGDQITITENVLVVAAAAASKSQYLNHMMSLLLERKKNQITITEDVLIAVAANEKNGAFTMLTIQREMGYLTVTEKVLAAAATNKELRSSILGDLFSRESNQRPVTNQVLKTVYQNLSDTEGRTALQLEMNKRGIC</sequence>
<protein>
    <submittedName>
        <fullName evidence="1">And ankyrin domain protein</fullName>
    </submittedName>
</protein>
<evidence type="ECO:0000313" key="1">
    <source>
        <dbReference type="EMBL" id="ELA29409.1"/>
    </source>
</evidence>
<name>L2FSN8_COLFN</name>